<evidence type="ECO:0008006" key="3">
    <source>
        <dbReference type="Google" id="ProtNLM"/>
    </source>
</evidence>
<sequence>MPSDVQDLPRADYDDIELDDDLASLNGVPFTGIVYSTFDDGRLESEAHYVEGLPHGLREVYYPDGQLESRNIAVRGKGSSESWKWHPNGKMAAYRRNVDQRPVEFKRWDEHGTPIEG</sequence>
<dbReference type="AlphaFoldDB" id="A0A552U995"/>
<keyword evidence="2" id="KW-1185">Reference proteome</keyword>
<proteinExistence type="predicted"/>
<gene>
    <name evidence="1" type="ORF">FMM06_14035</name>
</gene>
<organism evidence="1 2">
    <name type="scientific">Glacieibacterium frigidum</name>
    <dbReference type="NCBI Taxonomy" id="2593303"/>
    <lineage>
        <taxon>Bacteria</taxon>
        <taxon>Pseudomonadati</taxon>
        <taxon>Pseudomonadota</taxon>
        <taxon>Alphaproteobacteria</taxon>
        <taxon>Sphingomonadales</taxon>
        <taxon>Sphingosinicellaceae</taxon>
        <taxon>Glacieibacterium</taxon>
    </lineage>
</organism>
<comment type="caution">
    <text evidence="1">The sequence shown here is derived from an EMBL/GenBank/DDBJ whole genome shotgun (WGS) entry which is preliminary data.</text>
</comment>
<accession>A0A552U995</accession>
<dbReference type="Gene3D" id="2.20.110.10">
    <property type="entry name" value="Histone H3 K4-specific methyltransferase SET7/9 N-terminal domain"/>
    <property type="match status" value="1"/>
</dbReference>
<name>A0A552U995_9SPHN</name>
<evidence type="ECO:0000313" key="1">
    <source>
        <dbReference type="EMBL" id="TRW14796.1"/>
    </source>
</evidence>
<dbReference type="Proteomes" id="UP000317894">
    <property type="component" value="Unassembled WGS sequence"/>
</dbReference>
<protein>
    <recommendedName>
        <fullName evidence="3">MORN repeat variant</fullName>
    </recommendedName>
</protein>
<dbReference type="RefSeq" id="WP_144334966.1">
    <property type="nucleotide sequence ID" value="NZ_VJWA01000002.1"/>
</dbReference>
<dbReference type="OrthoDB" id="8706868at2"/>
<dbReference type="SUPFAM" id="SSF82185">
    <property type="entry name" value="Histone H3 K4-specific methyltransferase SET7/9 N-terminal domain"/>
    <property type="match status" value="1"/>
</dbReference>
<reference evidence="1 2" key="1">
    <citation type="submission" date="2019-07" db="EMBL/GenBank/DDBJ databases">
        <title>Novel species isolated from glacier.</title>
        <authorList>
            <person name="Liu Q."/>
            <person name="Xin Y.-H."/>
        </authorList>
    </citation>
    <scope>NUCLEOTIDE SEQUENCE [LARGE SCALE GENOMIC DNA]</scope>
    <source>
        <strain evidence="1 2">LB1R16</strain>
    </source>
</reference>
<dbReference type="Pfam" id="PF07661">
    <property type="entry name" value="MORN_2"/>
    <property type="match status" value="1"/>
</dbReference>
<evidence type="ECO:0000313" key="2">
    <source>
        <dbReference type="Proteomes" id="UP000317894"/>
    </source>
</evidence>
<dbReference type="EMBL" id="VJWA01000002">
    <property type="protein sequence ID" value="TRW14796.1"/>
    <property type="molecule type" value="Genomic_DNA"/>
</dbReference>
<dbReference type="InterPro" id="IPR011652">
    <property type="entry name" value="MORN_2"/>
</dbReference>